<dbReference type="HAMAP" id="MF_00737">
    <property type="entry name" value="Formimidoylglutam"/>
    <property type="match status" value="1"/>
</dbReference>
<dbReference type="EC" id="3.5.3.8" evidence="5 6"/>
<dbReference type="AlphaFoldDB" id="A0A1G7ENX8"/>
<feature type="binding site" evidence="5">
    <location>
        <position position="149"/>
    </location>
    <ligand>
        <name>Mn(2+)</name>
        <dbReference type="ChEBI" id="CHEBI:29035"/>
        <label>2</label>
    </ligand>
</feature>
<organism evidence="10 11">
    <name type="scientific">Bhargavaea beijingensis</name>
    <dbReference type="NCBI Taxonomy" id="426756"/>
    <lineage>
        <taxon>Bacteria</taxon>
        <taxon>Bacillati</taxon>
        <taxon>Bacillota</taxon>
        <taxon>Bacilli</taxon>
        <taxon>Bacillales</taxon>
        <taxon>Caryophanaceae</taxon>
        <taxon>Bhargavaea</taxon>
    </lineage>
</organism>
<feature type="binding site" evidence="7">
    <location>
        <position position="149"/>
    </location>
    <ligand>
        <name>Mn(2+)</name>
        <dbReference type="ChEBI" id="CHEBI:29035"/>
        <label>1</label>
    </ligand>
</feature>
<dbReference type="InterPro" id="IPR005923">
    <property type="entry name" value="HutG"/>
</dbReference>
<protein>
    <recommendedName>
        <fullName evidence="5 6">Formimidoylglutamase</fullName>
        <ecNumber evidence="5 6">3.5.3.8</ecNumber>
    </recommendedName>
    <alternativeName>
        <fullName evidence="5">Formiminoglutamase</fullName>
    </alternativeName>
    <alternativeName>
        <fullName evidence="5">Formiminoglutamate hydrolase</fullName>
    </alternativeName>
</protein>
<dbReference type="NCBIfam" id="TIGR01227">
    <property type="entry name" value="hutG"/>
    <property type="match status" value="1"/>
</dbReference>
<feature type="binding site" evidence="5 7">
    <location>
        <position position="235"/>
    </location>
    <ligand>
        <name>Mn(2+)</name>
        <dbReference type="ChEBI" id="CHEBI:29035"/>
        <label>1</label>
    </ligand>
</feature>
<dbReference type="Proteomes" id="UP000198823">
    <property type="component" value="Unassembled WGS sequence"/>
</dbReference>
<dbReference type="Gene3D" id="3.40.800.10">
    <property type="entry name" value="Ureohydrolase domain"/>
    <property type="match status" value="1"/>
</dbReference>
<reference evidence="9 12" key="2">
    <citation type="submission" date="2018-12" db="EMBL/GenBank/DDBJ databases">
        <title>Comparitive functional genomics of dry heat resistant strains isolated from the viking spacecraft.</title>
        <authorList>
            <person name="Seuylemezian A."/>
            <person name="Vaishampayan P."/>
        </authorList>
    </citation>
    <scope>NUCLEOTIDE SEQUENCE [LARGE SCALE GENOMIC DNA]</scope>
    <source>
        <strain evidence="9 12">M6-11</strain>
    </source>
</reference>
<evidence type="ECO:0000256" key="4">
    <source>
        <dbReference type="ARBA" id="ARBA00023211"/>
    </source>
</evidence>
<evidence type="ECO:0000256" key="6">
    <source>
        <dbReference type="NCBIfam" id="TIGR01227"/>
    </source>
</evidence>
<comment type="catalytic activity">
    <reaction evidence="5">
        <text>N-formimidoyl-L-glutamate + H2O = formamide + L-glutamate</text>
        <dbReference type="Rhea" id="RHEA:22492"/>
        <dbReference type="ChEBI" id="CHEBI:15377"/>
        <dbReference type="ChEBI" id="CHEBI:16397"/>
        <dbReference type="ChEBI" id="CHEBI:29985"/>
        <dbReference type="ChEBI" id="CHEBI:58928"/>
        <dbReference type="EC" id="3.5.3.8"/>
    </reaction>
</comment>
<dbReference type="OrthoDB" id="9788689at2"/>
<comment type="pathway">
    <text evidence="5">Amino-acid degradation; L-histidine degradation into L-glutamate; L-glutamate from N-formimidoyl-L-glutamate (hydrolase route): step 1/1.</text>
</comment>
<dbReference type="UniPathway" id="UPA00379">
    <property type="reaction ID" value="UER00552"/>
</dbReference>
<evidence type="ECO:0000256" key="1">
    <source>
        <dbReference type="ARBA" id="ARBA00022723"/>
    </source>
</evidence>
<proteinExistence type="inferred from homology"/>
<evidence type="ECO:0000256" key="2">
    <source>
        <dbReference type="ARBA" id="ARBA00022801"/>
    </source>
</evidence>
<name>A0A1G7ENX8_9BACL</name>
<dbReference type="RefSeq" id="WP_092097697.1">
    <property type="nucleotide sequence ID" value="NZ_FNAR01000014.1"/>
</dbReference>
<evidence type="ECO:0000313" key="10">
    <source>
        <dbReference type="EMBL" id="SDE65075.1"/>
    </source>
</evidence>
<dbReference type="Proteomes" id="UP000272481">
    <property type="component" value="Unassembled WGS sequence"/>
</dbReference>
<evidence type="ECO:0000256" key="5">
    <source>
        <dbReference type="HAMAP-Rule" id="MF_00737"/>
    </source>
</evidence>
<dbReference type="InterPro" id="IPR023696">
    <property type="entry name" value="Ureohydrolase_dom_sf"/>
</dbReference>
<gene>
    <name evidence="5 9" type="primary">hutG</name>
    <name evidence="9" type="ORF">EJA12_11530</name>
    <name evidence="10" type="ORF">SAMN04488126_11441</name>
</gene>
<dbReference type="Pfam" id="PF00491">
    <property type="entry name" value="Arginase"/>
    <property type="match status" value="1"/>
</dbReference>
<evidence type="ECO:0000313" key="9">
    <source>
        <dbReference type="EMBL" id="RSK25318.1"/>
    </source>
</evidence>
<feature type="binding site" evidence="5">
    <location>
        <position position="147"/>
    </location>
    <ligand>
        <name>Mn(2+)</name>
        <dbReference type="ChEBI" id="CHEBI:29035"/>
        <label>2</label>
    </ligand>
</feature>
<dbReference type="GO" id="GO:0008783">
    <property type="term" value="F:agmatinase activity"/>
    <property type="evidence" value="ECO:0007669"/>
    <property type="project" value="TreeGrafter"/>
</dbReference>
<keyword evidence="12" id="KW-1185">Reference proteome</keyword>
<dbReference type="GO" id="GO:0030145">
    <property type="term" value="F:manganese ion binding"/>
    <property type="evidence" value="ECO:0007669"/>
    <property type="project" value="UniProtKB-UniRule"/>
</dbReference>
<dbReference type="InterPro" id="IPR006035">
    <property type="entry name" value="Ureohydrolase"/>
</dbReference>
<dbReference type="GO" id="GO:0019556">
    <property type="term" value="P:L-histidine catabolic process to glutamate and formamide"/>
    <property type="evidence" value="ECO:0007669"/>
    <property type="project" value="UniProtKB-UniRule"/>
</dbReference>
<feature type="binding site" evidence="5">
    <location>
        <position position="235"/>
    </location>
    <ligand>
        <name>Mn(2+)</name>
        <dbReference type="ChEBI" id="CHEBI:29035"/>
        <label>2</label>
    </ligand>
</feature>
<evidence type="ECO:0000313" key="11">
    <source>
        <dbReference type="Proteomes" id="UP000198823"/>
    </source>
</evidence>
<dbReference type="CDD" id="cd09988">
    <property type="entry name" value="Formimidoylglutamase"/>
    <property type="match status" value="1"/>
</dbReference>
<dbReference type="EMBL" id="RWGW01000019">
    <property type="protein sequence ID" value="RSK25318.1"/>
    <property type="molecule type" value="Genomic_DNA"/>
</dbReference>
<accession>A0A1G7ENX8</accession>
<comment type="similarity">
    <text evidence="5 8">Belongs to the arginase family.</text>
</comment>
<feature type="binding site" evidence="5 7">
    <location>
        <position position="147"/>
    </location>
    <ligand>
        <name>Mn(2+)</name>
        <dbReference type="ChEBI" id="CHEBI:29035"/>
        <label>1</label>
    </ligand>
</feature>
<feature type="binding site" evidence="5">
    <location>
        <position position="237"/>
    </location>
    <ligand>
        <name>Mn(2+)</name>
        <dbReference type="ChEBI" id="CHEBI:29035"/>
        <label>2</label>
    </ligand>
</feature>
<dbReference type="PANTHER" id="PTHR11358">
    <property type="entry name" value="ARGINASE/AGMATINASE"/>
    <property type="match status" value="1"/>
</dbReference>
<sequence length="313" mass="33912">MGLDEPWKGQIESAADKNRFKYHQIVAGPESAENAEVTLIGFCCDEGVRRNNGRPGAAKAPDAIRSALAPMPWHGEEASLCDYGNVSCRDSQLEEAQDELAEKVSEAYGQGSSVVILGGGHETLYGHYLGLRLHLGPEASIGILNIDAHFDLRPHDGEASSGTMFRQILEEDQNAGYFIIGIQRFGNLRFLFETAGEFDVDYLPEETVRQSDPTQLSKRIQSFIGRYDTVIVTLCMDVLDMASAPGVSAPSPFGLDPATVRTVIRAACSHPAVRSFDISEINPDVDEGGRTVRLGAALTNEAILSFLGKAPEI</sequence>
<comment type="function">
    <text evidence="5">Catalyzes the conversion of N-formimidoyl-L-glutamate to L-glutamate and formamide.</text>
</comment>
<dbReference type="PANTHER" id="PTHR11358:SF35">
    <property type="entry name" value="FORMIMIDOYLGLUTAMASE"/>
    <property type="match status" value="1"/>
</dbReference>
<keyword evidence="2 5" id="KW-0378">Hydrolase</keyword>
<evidence type="ECO:0000313" key="12">
    <source>
        <dbReference type="Proteomes" id="UP000272481"/>
    </source>
</evidence>
<keyword evidence="4 5" id="KW-0464">Manganese</keyword>
<dbReference type="GO" id="GO:0050415">
    <property type="term" value="F:formimidoylglutamase activity"/>
    <property type="evidence" value="ECO:0007669"/>
    <property type="project" value="UniProtKB-UniRule"/>
</dbReference>
<evidence type="ECO:0000256" key="7">
    <source>
        <dbReference type="PIRSR" id="PIRSR036979-1"/>
    </source>
</evidence>
<dbReference type="EMBL" id="FNAR01000014">
    <property type="protein sequence ID" value="SDE65075.1"/>
    <property type="molecule type" value="Genomic_DNA"/>
</dbReference>
<feature type="binding site" evidence="7">
    <location>
        <position position="237"/>
    </location>
    <ligand>
        <name>Mn(2+)</name>
        <dbReference type="ChEBI" id="CHEBI:29035"/>
        <label>1</label>
    </ligand>
</feature>
<dbReference type="GO" id="GO:0033389">
    <property type="term" value="P:putrescine biosynthetic process from arginine, via agmatine"/>
    <property type="evidence" value="ECO:0007669"/>
    <property type="project" value="TreeGrafter"/>
</dbReference>
<dbReference type="GO" id="GO:0019557">
    <property type="term" value="P:L-histidine catabolic process to glutamate and formate"/>
    <property type="evidence" value="ECO:0007669"/>
    <property type="project" value="UniProtKB-UniPathway"/>
</dbReference>
<evidence type="ECO:0000256" key="3">
    <source>
        <dbReference type="ARBA" id="ARBA00022808"/>
    </source>
</evidence>
<comment type="cofactor">
    <cofactor evidence="5 7">
        <name>Mn(2+)</name>
        <dbReference type="ChEBI" id="CHEBI:29035"/>
    </cofactor>
    <text evidence="5 7">Binds 2 manganese ions per subunit.</text>
</comment>
<dbReference type="PROSITE" id="PS51409">
    <property type="entry name" value="ARGINASE_2"/>
    <property type="match status" value="1"/>
</dbReference>
<feature type="binding site" evidence="5 7">
    <location>
        <position position="151"/>
    </location>
    <ligand>
        <name>Mn(2+)</name>
        <dbReference type="ChEBI" id="CHEBI:29035"/>
        <label>1</label>
    </ligand>
</feature>
<reference evidence="10 11" key="1">
    <citation type="submission" date="2016-10" db="EMBL/GenBank/DDBJ databases">
        <authorList>
            <person name="de Groot N.N."/>
        </authorList>
    </citation>
    <scope>NUCLEOTIDE SEQUENCE [LARGE SCALE GENOMIC DNA]</scope>
    <source>
        <strain evidence="10 11">CGMCC 1.6762</strain>
    </source>
</reference>
<keyword evidence="1 5" id="KW-0479">Metal-binding</keyword>
<keyword evidence="3 5" id="KW-0369">Histidine metabolism</keyword>
<feature type="binding site" evidence="5 7">
    <location>
        <position position="121"/>
    </location>
    <ligand>
        <name>Mn(2+)</name>
        <dbReference type="ChEBI" id="CHEBI:29035"/>
        <label>1</label>
    </ligand>
</feature>
<dbReference type="SUPFAM" id="SSF52768">
    <property type="entry name" value="Arginase/deacetylase"/>
    <property type="match status" value="1"/>
</dbReference>
<evidence type="ECO:0000256" key="8">
    <source>
        <dbReference type="PROSITE-ProRule" id="PRU00742"/>
    </source>
</evidence>
<dbReference type="STRING" id="426756.SAMN04488126_11441"/>
<dbReference type="PIRSF" id="PIRSF036979">
    <property type="entry name" value="Arginase"/>
    <property type="match status" value="1"/>
</dbReference>